<feature type="compositionally biased region" description="Polar residues" evidence="1">
    <location>
        <begin position="8"/>
        <end position="25"/>
    </location>
</feature>
<feature type="compositionally biased region" description="Acidic residues" evidence="1">
    <location>
        <begin position="111"/>
        <end position="128"/>
    </location>
</feature>
<protein>
    <submittedName>
        <fullName evidence="2">Uncharacterized protein</fullName>
    </submittedName>
</protein>
<feature type="compositionally biased region" description="Low complexity" evidence="1">
    <location>
        <begin position="129"/>
        <end position="139"/>
    </location>
</feature>
<proteinExistence type="predicted"/>
<evidence type="ECO:0000256" key="1">
    <source>
        <dbReference type="SAM" id="MobiDB-lite"/>
    </source>
</evidence>
<gene>
    <name evidence="2" type="ORF">SO802_032912</name>
</gene>
<keyword evidence="3" id="KW-1185">Reference proteome</keyword>
<feature type="region of interest" description="Disordered" evidence="1">
    <location>
        <begin position="1"/>
        <end position="28"/>
    </location>
</feature>
<organism evidence="2 3">
    <name type="scientific">Lithocarpus litseifolius</name>
    <dbReference type="NCBI Taxonomy" id="425828"/>
    <lineage>
        <taxon>Eukaryota</taxon>
        <taxon>Viridiplantae</taxon>
        <taxon>Streptophyta</taxon>
        <taxon>Embryophyta</taxon>
        <taxon>Tracheophyta</taxon>
        <taxon>Spermatophyta</taxon>
        <taxon>Magnoliopsida</taxon>
        <taxon>eudicotyledons</taxon>
        <taxon>Gunneridae</taxon>
        <taxon>Pentapetalae</taxon>
        <taxon>rosids</taxon>
        <taxon>fabids</taxon>
        <taxon>Fagales</taxon>
        <taxon>Fagaceae</taxon>
        <taxon>Lithocarpus</taxon>
    </lineage>
</organism>
<dbReference type="EMBL" id="JAZDWU010000012">
    <property type="protein sequence ID" value="KAK9983387.1"/>
    <property type="molecule type" value="Genomic_DNA"/>
</dbReference>
<comment type="caution">
    <text evidence="2">The sequence shown here is derived from an EMBL/GenBank/DDBJ whole genome shotgun (WGS) entry which is preliminary data.</text>
</comment>
<feature type="region of interest" description="Disordered" evidence="1">
    <location>
        <begin position="111"/>
        <end position="139"/>
    </location>
</feature>
<name>A0AAW2BDJ2_9ROSI</name>
<evidence type="ECO:0000313" key="2">
    <source>
        <dbReference type="EMBL" id="KAK9983387.1"/>
    </source>
</evidence>
<reference evidence="2 3" key="1">
    <citation type="submission" date="2024-01" db="EMBL/GenBank/DDBJ databases">
        <title>A telomere-to-telomere, gap-free genome of sweet tea (Lithocarpus litseifolius).</title>
        <authorList>
            <person name="Zhou J."/>
        </authorList>
    </citation>
    <scope>NUCLEOTIDE SEQUENCE [LARGE SCALE GENOMIC DNA]</scope>
    <source>
        <strain evidence="2">Zhou-2022a</strain>
        <tissue evidence="2">Leaf</tissue>
    </source>
</reference>
<dbReference type="Proteomes" id="UP001459277">
    <property type="component" value="Unassembled WGS sequence"/>
</dbReference>
<accession>A0AAW2BDJ2</accession>
<dbReference type="AlphaFoldDB" id="A0AAW2BDJ2"/>
<sequence>MAPKRKSTPSQNPLCFGASLSSDPTPSHLRFRDEKARKDFSENFSQRGIHSERQVILSDFFDTDLPIVIYSRSWESLCGAPVNTCVGCIARRQAVIGGFIASPLPIPKAFDDDDNVGDVDATDAEDDGASSSSDDTMST</sequence>
<evidence type="ECO:0000313" key="3">
    <source>
        <dbReference type="Proteomes" id="UP001459277"/>
    </source>
</evidence>